<name>A0A4Z0BDG4_9BURK</name>
<dbReference type="SUPFAM" id="SSF54523">
    <property type="entry name" value="Pili subunits"/>
    <property type="match status" value="1"/>
</dbReference>
<sequence length="233" mass="25229">MTPSRSTGFTLVELLVALFVLSLVAILSWRGLDGMVRTQAQTQERADEVLAAQVGLAQWKTDLDALVQLPQLTALDWDGRVFRLTRRNPADPGDGVRVTAWTQRNVNGRGTWLRWQSPPLRTRGEVQEAWARAGAWAENAGDADRAREVPVLPLSEWQLYYHRGGAWTNPQSRDAARVDPATAAAAAAQPGARAQPPLPDGIRLVLVLPPGHPLAGQVSVDWASPGQGGGRSS</sequence>
<dbReference type="PROSITE" id="PS00409">
    <property type="entry name" value="PROKAR_NTER_METHYL"/>
    <property type="match status" value="1"/>
</dbReference>
<evidence type="ECO:0000313" key="2">
    <source>
        <dbReference type="EMBL" id="TFY97312.1"/>
    </source>
</evidence>
<dbReference type="AlphaFoldDB" id="A0A4Z0BDG4"/>
<evidence type="ECO:0000256" key="1">
    <source>
        <dbReference type="SAM" id="Phobius"/>
    </source>
</evidence>
<feature type="transmembrane region" description="Helical" evidence="1">
    <location>
        <begin position="6"/>
        <end position="29"/>
    </location>
</feature>
<comment type="caution">
    <text evidence="2">The sequence shown here is derived from an EMBL/GenBank/DDBJ whole genome shotgun (WGS) entry which is preliminary data.</text>
</comment>
<keyword evidence="1" id="KW-1133">Transmembrane helix</keyword>
<dbReference type="InterPro" id="IPR045584">
    <property type="entry name" value="Pilin-like"/>
</dbReference>
<evidence type="ECO:0000313" key="3">
    <source>
        <dbReference type="Proteomes" id="UP000297564"/>
    </source>
</evidence>
<accession>A0A4Z0BDG4</accession>
<dbReference type="Proteomes" id="UP000297564">
    <property type="component" value="Unassembled WGS sequence"/>
</dbReference>
<gene>
    <name evidence="2" type="ORF">EZ242_17435</name>
</gene>
<keyword evidence="1" id="KW-0472">Membrane</keyword>
<dbReference type="InterPro" id="IPR012902">
    <property type="entry name" value="N_methyl_site"/>
</dbReference>
<protein>
    <submittedName>
        <fullName evidence="2">Prepilin-type N-terminal cleavage/methylation domain-containing protein</fullName>
    </submittedName>
</protein>
<dbReference type="OrthoDB" id="9151668at2"/>
<dbReference type="EMBL" id="SMLL01000007">
    <property type="protein sequence ID" value="TFY97312.1"/>
    <property type="molecule type" value="Genomic_DNA"/>
</dbReference>
<keyword evidence="3" id="KW-1185">Reference proteome</keyword>
<reference evidence="2 3" key="1">
    <citation type="submission" date="2019-03" db="EMBL/GenBank/DDBJ databases">
        <title>Ramlibacter rhizophilus CCTCC AB2015357, whole genome shotgun sequence.</title>
        <authorList>
            <person name="Zhang X."/>
            <person name="Feng G."/>
            <person name="Zhu H."/>
        </authorList>
    </citation>
    <scope>NUCLEOTIDE SEQUENCE [LARGE SCALE GENOMIC DNA]</scope>
    <source>
        <strain evidence="2 3">CCTCC AB2015357</strain>
    </source>
</reference>
<proteinExistence type="predicted"/>
<dbReference type="RefSeq" id="WP_135286479.1">
    <property type="nucleotide sequence ID" value="NZ_SMLL01000007.1"/>
</dbReference>
<dbReference type="NCBIfam" id="TIGR02532">
    <property type="entry name" value="IV_pilin_GFxxxE"/>
    <property type="match status" value="1"/>
</dbReference>
<organism evidence="2 3">
    <name type="scientific">Ramlibacter rhizophilus</name>
    <dbReference type="NCBI Taxonomy" id="1781167"/>
    <lineage>
        <taxon>Bacteria</taxon>
        <taxon>Pseudomonadati</taxon>
        <taxon>Pseudomonadota</taxon>
        <taxon>Betaproteobacteria</taxon>
        <taxon>Burkholderiales</taxon>
        <taxon>Comamonadaceae</taxon>
        <taxon>Ramlibacter</taxon>
    </lineage>
</organism>
<dbReference type="Pfam" id="PF07963">
    <property type="entry name" value="N_methyl"/>
    <property type="match status" value="1"/>
</dbReference>
<keyword evidence="1" id="KW-0812">Transmembrane</keyword>